<gene>
    <name evidence="15" type="ORF">PIIN_02016</name>
</gene>
<dbReference type="Proteomes" id="UP000007148">
    <property type="component" value="Unassembled WGS sequence"/>
</dbReference>
<keyword evidence="11" id="KW-0325">Glycoprotein</keyword>
<evidence type="ECO:0000256" key="3">
    <source>
        <dbReference type="ARBA" id="ARBA00012459"/>
    </source>
</evidence>
<proteinExistence type="inferred from homology"/>
<keyword evidence="14" id="KW-0732">Signal</keyword>
<evidence type="ECO:0000256" key="9">
    <source>
        <dbReference type="ARBA" id="ARBA00022989"/>
    </source>
</evidence>
<comment type="similarity">
    <text evidence="2">Belongs to the endopolyphosphatase PPN1 family.</text>
</comment>
<evidence type="ECO:0000256" key="10">
    <source>
        <dbReference type="ARBA" id="ARBA00023136"/>
    </source>
</evidence>
<comment type="catalytic activity">
    <reaction evidence="12">
        <text>[phosphate](n+1) + n H2O = (n+1) phosphate + n H(+)</text>
        <dbReference type="Rhea" id="RHEA:22452"/>
        <dbReference type="Rhea" id="RHEA-COMP:14280"/>
        <dbReference type="ChEBI" id="CHEBI:15377"/>
        <dbReference type="ChEBI" id="CHEBI:15378"/>
        <dbReference type="ChEBI" id="CHEBI:16838"/>
        <dbReference type="ChEBI" id="CHEBI:43474"/>
        <dbReference type="EC" id="3.6.1.10"/>
    </reaction>
</comment>
<dbReference type="CDD" id="cd00842">
    <property type="entry name" value="MPP_ASMase"/>
    <property type="match status" value="1"/>
</dbReference>
<sequence>MGRVVRFPALILLFSVFHAEHSTEALKIAPNAFNQVQPTQVAAPTDDASRPSAQLLNANIPFHPFLSDDSSATRPRKLHGRFLHITDLHPDEFYIFDSAVSQFCHRNKPRKEKERAGRWGVPYSDCDSPVALTNLTFEYLQEEWANNIDFVIWTGDSARHDNDNKIPRTPSAIYEMNRRLAHQMSETFPNIPIVPSIGNNDIWPHNVMQPGPNGITNEYSSIWRPFIPFSSYQVFQHGGYFSTEVIPGHVAAISLNTMYWYDANKAVGGCQLHDSNDPGNMQFDWLDVQLQLYRQRGMQVILVGHVPPTPGNYFPDCHFRYGQIAIRYQDTIVGHFFGHMNVDHFFWLDVHDLNMEPTDPSYRVTGKTPLHEYLREDIENLPKHTHDDDYVIVNVGPSIIPAYLPSFRIYQYNITDYAGPKITDDRTFTAEEWHALSVDSSDDDDDWDIPPQRTNGTDDDVKPHPRRRKRSEYSPLGTPPMPAKPFGRDHRHRHGEKPDCSKPENEEKYACRPWGPRHASANSPSRENRLWSLLGYAQYYLPDIGEEEYSGVGEMKKGGGKKEAKKPRFKLEYVTHSVDALRPPTNTTNVTTTEGAHLWKKQKDWIPPVPKHLLPKSLRDPNRTQSKFAPYELEDLTIPNWIALARELGKSKKMWKKFIGFMYMGQEMDDDAWDGPVGEENKEWRIPHDDGAGQVVLQ</sequence>
<dbReference type="eggNOG" id="KOG3770">
    <property type="taxonomic scope" value="Eukaryota"/>
</dbReference>
<evidence type="ECO:0000256" key="2">
    <source>
        <dbReference type="ARBA" id="ARBA00010399"/>
    </source>
</evidence>
<keyword evidence="7 12" id="KW-0378">Hydrolase</keyword>
<dbReference type="OMA" id="LRFQDTI"/>
<dbReference type="PANTHER" id="PTHR10340:SF55">
    <property type="entry name" value="ENDOPOLYPHOSPHATASE"/>
    <property type="match status" value="1"/>
</dbReference>
<feature type="compositionally biased region" description="Basic and acidic residues" evidence="13">
    <location>
        <begin position="496"/>
        <end position="510"/>
    </location>
</feature>
<evidence type="ECO:0000256" key="6">
    <source>
        <dbReference type="ARBA" id="ARBA00022692"/>
    </source>
</evidence>
<feature type="signal peptide" evidence="14">
    <location>
        <begin position="1"/>
        <end position="25"/>
    </location>
</feature>
<dbReference type="EC" id="3.6.1.10" evidence="3 12"/>
<evidence type="ECO:0000256" key="11">
    <source>
        <dbReference type="ARBA" id="ARBA00023180"/>
    </source>
</evidence>
<comment type="caution">
    <text evidence="15">The sequence shown here is derived from an EMBL/GenBank/DDBJ whole genome shotgun (WGS) entry which is preliminary data.</text>
</comment>
<dbReference type="GO" id="GO:0005615">
    <property type="term" value="C:extracellular space"/>
    <property type="evidence" value="ECO:0007669"/>
    <property type="project" value="TreeGrafter"/>
</dbReference>
<feature type="compositionally biased region" description="Basic and acidic residues" evidence="13">
    <location>
        <begin position="679"/>
        <end position="691"/>
    </location>
</feature>
<dbReference type="STRING" id="1109443.G4TA07"/>
<keyword evidence="6" id="KW-0812">Transmembrane</keyword>
<dbReference type="GO" id="GO:0004309">
    <property type="term" value="F:exopolyphosphatase activity"/>
    <property type="evidence" value="ECO:0007669"/>
    <property type="project" value="TreeGrafter"/>
</dbReference>
<dbReference type="InParanoid" id="G4TA07"/>
<keyword evidence="10 12" id="KW-0472">Membrane</keyword>
<evidence type="ECO:0000256" key="12">
    <source>
        <dbReference type="PIRNR" id="PIRNR027093"/>
    </source>
</evidence>
<reference evidence="15 16" key="1">
    <citation type="journal article" date="2011" name="PLoS Pathog.">
        <title>Endophytic Life Strategies Decoded by Genome and Transcriptome Analyses of the Mutualistic Root Symbiont Piriformospora indica.</title>
        <authorList>
            <person name="Zuccaro A."/>
            <person name="Lahrmann U."/>
            <person name="Guldener U."/>
            <person name="Langen G."/>
            <person name="Pfiffi S."/>
            <person name="Biedenkopf D."/>
            <person name="Wong P."/>
            <person name="Samans B."/>
            <person name="Grimm C."/>
            <person name="Basiewicz M."/>
            <person name="Murat C."/>
            <person name="Martin F."/>
            <person name="Kogel K.H."/>
        </authorList>
    </citation>
    <scope>NUCLEOTIDE SEQUENCE [LARGE SCALE GENOMIC DNA]</scope>
    <source>
        <strain evidence="15 16">DSM 11827</strain>
    </source>
</reference>
<evidence type="ECO:0000313" key="15">
    <source>
        <dbReference type="EMBL" id="CCA68149.1"/>
    </source>
</evidence>
<dbReference type="GO" id="GO:0008081">
    <property type="term" value="F:phosphoric diester hydrolase activity"/>
    <property type="evidence" value="ECO:0007669"/>
    <property type="project" value="TreeGrafter"/>
</dbReference>
<dbReference type="GO" id="GO:0006798">
    <property type="term" value="P:polyphosphate catabolic process"/>
    <property type="evidence" value="ECO:0007669"/>
    <property type="project" value="TreeGrafter"/>
</dbReference>
<dbReference type="HOGENOM" id="CLU_013424_2_0_1"/>
<dbReference type="Gene3D" id="3.60.21.10">
    <property type="match status" value="1"/>
</dbReference>
<protein>
    <recommendedName>
        <fullName evidence="4 12">Endopolyphosphatase</fullName>
        <ecNumber evidence="3 12">3.6.1.10</ecNumber>
    </recommendedName>
</protein>
<evidence type="ECO:0000256" key="1">
    <source>
        <dbReference type="ARBA" id="ARBA00004576"/>
    </source>
</evidence>
<feature type="region of interest" description="Disordered" evidence="13">
    <location>
        <begin position="677"/>
        <end position="698"/>
    </location>
</feature>
<dbReference type="InterPro" id="IPR012358">
    <property type="entry name" value="EndopolyPtase_N1"/>
</dbReference>
<evidence type="ECO:0000256" key="4">
    <source>
        <dbReference type="ARBA" id="ARBA00014458"/>
    </source>
</evidence>
<keyword evidence="8" id="KW-0735">Signal-anchor</keyword>
<accession>G4TA07</accession>
<comment type="function">
    <text evidence="12">Catalyzes the hydrolysis of inorganic polyphosphate (polyP) chains of many hundreds of phosphate residues into shorter lengths.</text>
</comment>
<dbReference type="AlphaFoldDB" id="G4TA07"/>
<evidence type="ECO:0000256" key="5">
    <source>
        <dbReference type="ARBA" id="ARBA00022554"/>
    </source>
</evidence>
<evidence type="ECO:0000256" key="7">
    <source>
        <dbReference type="ARBA" id="ARBA00022801"/>
    </source>
</evidence>
<dbReference type="InterPro" id="IPR029052">
    <property type="entry name" value="Metallo-depent_PP-like"/>
</dbReference>
<dbReference type="PIRSF" id="PIRSF027093">
    <property type="entry name" value="EndopolyPtase_N1"/>
    <property type="match status" value="1"/>
</dbReference>
<dbReference type="EMBL" id="CAFZ01000026">
    <property type="protein sequence ID" value="CCA68149.1"/>
    <property type="molecule type" value="Genomic_DNA"/>
</dbReference>
<feature type="region of interest" description="Disordered" evidence="13">
    <location>
        <begin position="439"/>
        <end position="525"/>
    </location>
</feature>
<keyword evidence="5 12" id="KW-0926">Vacuole</keyword>
<evidence type="ECO:0000313" key="16">
    <source>
        <dbReference type="Proteomes" id="UP000007148"/>
    </source>
</evidence>
<dbReference type="FunCoup" id="G4TA07">
    <property type="interactions" value="51"/>
</dbReference>
<evidence type="ECO:0000256" key="8">
    <source>
        <dbReference type="ARBA" id="ARBA00022968"/>
    </source>
</evidence>
<keyword evidence="9" id="KW-1133">Transmembrane helix</keyword>
<evidence type="ECO:0000256" key="14">
    <source>
        <dbReference type="SAM" id="SignalP"/>
    </source>
</evidence>
<name>G4TA07_SERID</name>
<organism evidence="15 16">
    <name type="scientific">Serendipita indica (strain DSM 11827)</name>
    <name type="common">Root endophyte fungus</name>
    <name type="synonym">Piriformospora indica</name>
    <dbReference type="NCBI Taxonomy" id="1109443"/>
    <lineage>
        <taxon>Eukaryota</taxon>
        <taxon>Fungi</taxon>
        <taxon>Dikarya</taxon>
        <taxon>Basidiomycota</taxon>
        <taxon>Agaricomycotina</taxon>
        <taxon>Agaricomycetes</taxon>
        <taxon>Sebacinales</taxon>
        <taxon>Serendipitaceae</taxon>
        <taxon>Serendipita</taxon>
    </lineage>
</organism>
<evidence type="ECO:0000256" key="13">
    <source>
        <dbReference type="SAM" id="MobiDB-lite"/>
    </source>
</evidence>
<dbReference type="InterPro" id="IPR041805">
    <property type="entry name" value="ASMase/PPN1_MPP"/>
</dbReference>
<dbReference type="PANTHER" id="PTHR10340">
    <property type="entry name" value="SPHINGOMYELIN PHOSPHODIESTERASE"/>
    <property type="match status" value="1"/>
</dbReference>
<dbReference type="OrthoDB" id="348678at2759"/>
<feature type="chain" id="PRO_5003468296" description="Endopolyphosphatase" evidence="14">
    <location>
        <begin position="26"/>
        <end position="698"/>
    </location>
</feature>
<dbReference type="GO" id="GO:0000298">
    <property type="term" value="F:endopolyphosphatase activity"/>
    <property type="evidence" value="ECO:0007669"/>
    <property type="project" value="UniProtKB-EC"/>
</dbReference>
<dbReference type="GO" id="GO:0005774">
    <property type="term" value="C:vacuolar membrane"/>
    <property type="evidence" value="ECO:0007669"/>
    <property type="project" value="UniProtKB-SubCell"/>
</dbReference>
<dbReference type="SUPFAM" id="SSF56300">
    <property type="entry name" value="Metallo-dependent phosphatases"/>
    <property type="match status" value="1"/>
</dbReference>
<comment type="subcellular location">
    <subcellularLocation>
        <location evidence="1">Vacuole membrane</location>
        <topology evidence="1">Single-pass type II membrane protein</topology>
    </subcellularLocation>
</comment>
<keyword evidence="16" id="KW-1185">Reference proteome</keyword>
<dbReference type="GO" id="GO:0000324">
    <property type="term" value="C:fungal-type vacuole"/>
    <property type="evidence" value="ECO:0007669"/>
    <property type="project" value="TreeGrafter"/>
</dbReference>